<dbReference type="RefSeq" id="WP_066627659.1">
    <property type="nucleotide sequence ID" value="NZ_FQXL01000006.1"/>
</dbReference>
<comment type="caution">
    <text evidence="8">The sequence shown here is derived from an EMBL/GenBank/DDBJ whole genome shotgun (WGS) entry which is preliminary data.</text>
</comment>
<keyword evidence="2" id="KW-0813">Transport</keyword>
<reference evidence="8 9" key="1">
    <citation type="submission" date="2016-04" db="EMBL/GenBank/DDBJ databases">
        <title>Genome sequence of Clostridium magnum DSM 2767.</title>
        <authorList>
            <person name="Poehlein A."/>
            <person name="Uhlig R."/>
            <person name="Fischer R."/>
            <person name="Bahl H."/>
            <person name="Daniel R."/>
        </authorList>
    </citation>
    <scope>NUCLEOTIDE SEQUENCE [LARGE SCALE GENOMIC DNA]</scope>
    <source>
        <strain evidence="8 9">DSM 2767</strain>
    </source>
</reference>
<dbReference type="STRING" id="1121326.CLMAG_46520"/>
<feature type="transmembrane region" description="Helical" evidence="6">
    <location>
        <begin position="321"/>
        <end position="339"/>
    </location>
</feature>
<name>A0A162RNB3_9CLOT</name>
<feature type="transmembrane region" description="Helical" evidence="6">
    <location>
        <begin position="345"/>
        <end position="364"/>
    </location>
</feature>
<evidence type="ECO:0000313" key="8">
    <source>
        <dbReference type="EMBL" id="KZL90159.1"/>
    </source>
</evidence>
<dbReference type="PANTHER" id="PTHR23508:SF10">
    <property type="entry name" value="CARBOXYLIC ACID TRANSPORTER PROTEIN HOMOLOG"/>
    <property type="match status" value="1"/>
</dbReference>
<dbReference type="EMBL" id="LWAE01000006">
    <property type="protein sequence ID" value="KZL90159.1"/>
    <property type="molecule type" value="Genomic_DNA"/>
</dbReference>
<accession>A0A162RNB3</accession>
<dbReference type="PANTHER" id="PTHR23508">
    <property type="entry name" value="CARBOXYLIC ACID TRANSPORTER PROTEIN HOMOLOG"/>
    <property type="match status" value="1"/>
</dbReference>
<dbReference type="Pfam" id="PF07690">
    <property type="entry name" value="MFS_1"/>
    <property type="match status" value="1"/>
</dbReference>
<evidence type="ECO:0000256" key="3">
    <source>
        <dbReference type="ARBA" id="ARBA00022692"/>
    </source>
</evidence>
<feature type="transmembrane region" description="Helical" evidence="6">
    <location>
        <begin position="20"/>
        <end position="38"/>
    </location>
</feature>
<dbReference type="PATRIC" id="fig|1121326.3.peg.4712"/>
<feature type="transmembrane region" description="Helical" evidence="6">
    <location>
        <begin position="415"/>
        <end position="437"/>
    </location>
</feature>
<dbReference type="OrthoDB" id="9787026at2"/>
<feature type="transmembrane region" description="Helical" evidence="6">
    <location>
        <begin position="187"/>
        <end position="204"/>
    </location>
</feature>
<comment type="subcellular location">
    <subcellularLocation>
        <location evidence="1">Cell membrane</location>
        <topology evidence="1">Multi-pass membrane protein</topology>
    </subcellularLocation>
</comment>
<dbReference type="SUPFAM" id="SSF103473">
    <property type="entry name" value="MFS general substrate transporter"/>
    <property type="match status" value="1"/>
</dbReference>
<feature type="transmembrane region" description="Helical" evidence="6">
    <location>
        <begin position="255"/>
        <end position="276"/>
    </location>
</feature>
<feature type="transmembrane region" description="Helical" evidence="6">
    <location>
        <begin position="101"/>
        <end position="123"/>
    </location>
</feature>
<dbReference type="InterPro" id="IPR020846">
    <property type="entry name" value="MFS_dom"/>
</dbReference>
<dbReference type="Proteomes" id="UP000076603">
    <property type="component" value="Unassembled WGS sequence"/>
</dbReference>
<dbReference type="GO" id="GO:0005886">
    <property type="term" value="C:plasma membrane"/>
    <property type="evidence" value="ECO:0007669"/>
    <property type="project" value="UniProtKB-SubCell"/>
</dbReference>
<dbReference type="InterPro" id="IPR036259">
    <property type="entry name" value="MFS_trans_sf"/>
</dbReference>
<evidence type="ECO:0000256" key="2">
    <source>
        <dbReference type="ARBA" id="ARBA00022448"/>
    </source>
</evidence>
<keyword evidence="4 6" id="KW-1133">Transmembrane helix</keyword>
<feature type="transmembrane region" description="Helical" evidence="6">
    <location>
        <begin position="288"/>
        <end position="309"/>
    </location>
</feature>
<organism evidence="8 9">
    <name type="scientific">Clostridium magnum DSM 2767</name>
    <dbReference type="NCBI Taxonomy" id="1121326"/>
    <lineage>
        <taxon>Bacteria</taxon>
        <taxon>Bacillati</taxon>
        <taxon>Bacillota</taxon>
        <taxon>Clostridia</taxon>
        <taxon>Eubacteriales</taxon>
        <taxon>Clostridiaceae</taxon>
        <taxon>Clostridium</taxon>
    </lineage>
</organism>
<evidence type="ECO:0000256" key="5">
    <source>
        <dbReference type="ARBA" id="ARBA00023136"/>
    </source>
</evidence>
<dbReference type="PROSITE" id="PS50850">
    <property type="entry name" value="MFS"/>
    <property type="match status" value="1"/>
</dbReference>
<sequence length="462" mass="50857">MYHYEEKTEIVKPKRASKESWIALTFLWIIFAINANGRELTNRVLPYISNTYNIGPDKAGLIGTVCGITMALGAIPLARWFDNGEHGWATKKRGCIISMSYVVFMALTGITPLTGTFTMILIWQGLRGFFSAPGECGEVGSVAEWWPREKTGFAIGIHHAAYPWGSLIGGIIISGVLMIFGDSNWRYAFLVFPIIAIVTWFAYYKWATLDRYKNFEQHTRASGFTCPLDYDPSEESVSNGSSSGSLIRCLKNPNISAVALVAFLCQFAYIAFLFWMPAYLAFVANYSYAAAASLSVVYAITGGLGQIFWGNYSDKIGPKKTMIICCIWLAIAFYLMQFITISLFWLVALQLLLGCCSNAVYPVMYKYVAESSERGAIVTGNGVLTTGMFSGAAVATLVTGWLIQLGGGWSSMSGYYAGLYTMTGAMILALAVVILFTRETNGPKFKKDFSLVSLKSCNLDKE</sequence>
<dbReference type="Gene3D" id="1.20.1250.20">
    <property type="entry name" value="MFS general substrate transporter like domains"/>
    <property type="match status" value="2"/>
</dbReference>
<proteinExistence type="predicted"/>
<evidence type="ECO:0000256" key="1">
    <source>
        <dbReference type="ARBA" id="ARBA00004651"/>
    </source>
</evidence>
<keyword evidence="5 6" id="KW-0472">Membrane</keyword>
<dbReference type="InterPro" id="IPR011701">
    <property type="entry name" value="MFS"/>
</dbReference>
<feature type="transmembrane region" description="Helical" evidence="6">
    <location>
        <begin position="376"/>
        <end position="403"/>
    </location>
</feature>
<feature type="transmembrane region" description="Helical" evidence="6">
    <location>
        <begin position="59"/>
        <end position="81"/>
    </location>
</feature>
<dbReference type="GO" id="GO:0046943">
    <property type="term" value="F:carboxylic acid transmembrane transporter activity"/>
    <property type="evidence" value="ECO:0007669"/>
    <property type="project" value="TreeGrafter"/>
</dbReference>
<keyword evidence="9" id="KW-1185">Reference proteome</keyword>
<keyword evidence="3 6" id="KW-0812">Transmembrane</keyword>
<evidence type="ECO:0000256" key="4">
    <source>
        <dbReference type="ARBA" id="ARBA00022989"/>
    </source>
</evidence>
<evidence type="ECO:0000313" key="9">
    <source>
        <dbReference type="Proteomes" id="UP000076603"/>
    </source>
</evidence>
<feature type="domain" description="Major facilitator superfamily (MFS) profile" evidence="7">
    <location>
        <begin position="23"/>
        <end position="441"/>
    </location>
</feature>
<protein>
    <submittedName>
        <fullName evidence="8">Hexuronate transporter</fullName>
    </submittedName>
</protein>
<dbReference type="AlphaFoldDB" id="A0A162RNB3"/>
<evidence type="ECO:0000259" key="7">
    <source>
        <dbReference type="PROSITE" id="PS50850"/>
    </source>
</evidence>
<evidence type="ECO:0000256" key="6">
    <source>
        <dbReference type="SAM" id="Phobius"/>
    </source>
</evidence>
<gene>
    <name evidence="8" type="primary">exuT</name>
    <name evidence="8" type="ORF">CLMAG_46520</name>
</gene>